<dbReference type="SUPFAM" id="SSF54427">
    <property type="entry name" value="NTF2-like"/>
    <property type="match status" value="2"/>
</dbReference>
<gene>
    <name evidence="2" type="ORF">NTE_00024</name>
</gene>
<name>A0A075MLG0_9ARCH</name>
<dbReference type="PANTHER" id="PTHR38436:SF1">
    <property type="entry name" value="ESTER CYCLASE"/>
    <property type="match status" value="1"/>
</dbReference>
<dbReference type="InterPro" id="IPR009959">
    <property type="entry name" value="Cyclase_SnoaL-like"/>
</dbReference>
<dbReference type="Gene3D" id="3.10.450.50">
    <property type="match status" value="2"/>
</dbReference>
<evidence type="ECO:0000313" key="3">
    <source>
        <dbReference type="Proteomes" id="UP000028194"/>
    </source>
</evidence>
<sequence>MMESNKSSSNNNNAQQVVISYLKALENRDFKAARSYMHDNMSFSGPMASHHRPDALLKDLEPLCPLKYEIKKAFAVEGNENDVCLLYDLTIGTPAVTLFTCGWYRVQDGKISSIRTVFDPRPFAAAASGSKKKLVERHYANVSEGRIERDREVMSDDIVHVSAAAGTVSGIKDFLAFVSGFKRAFPDLRFDIRASIEGADTVITEGVFIGTNTGPMAGPNGSMMPATGRKVELPFCDVWKVRNERIVENHIYYDQLAFLGQLGLIPQQAKL</sequence>
<organism evidence="2 3">
    <name type="scientific">Candidatus Nitrososphaera evergladensis SR1</name>
    <dbReference type="NCBI Taxonomy" id="1459636"/>
    <lineage>
        <taxon>Archaea</taxon>
        <taxon>Nitrososphaerota</taxon>
        <taxon>Nitrososphaeria</taxon>
        <taxon>Nitrososphaerales</taxon>
        <taxon>Nitrososphaeraceae</taxon>
        <taxon>Nitrososphaera</taxon>
    </lineage>
</organism>
<evidence type="ECO:0000259" key="1">
    <source>
        <dbReference type="Pfam" id="PF12680"/>
    </source>
</evidence>
<accession>A0A075MLG0</accession>
<evidence type="ECO:0000313" key="2">
    <source>
        <dbReference type="EMBL" id="AIF82108.1"/>
    </source>
</evidence>
<dbReference type="RefSeq" id="WP_148699177.1">
    <property type="nucleotide sequence ID" value="NZ_CP007174.1"/>
</dbReference>
<reference evidence="2 3" key="1">
    <citation type="journal article" date="2014" name="PLoS ONE">
        <title>Genome Sequence of Candidatus Nitrososphaera evergladensis from Group I.1b Enriched from Everglades Soil Reveals Novel Genomic Features of the Ammonia-Oxidizing Archaea.</title>
        <authorList>
            <person name="Zhalnina K.V."/>
            <person name="Dias R."/>
            <person name="Leonard M.T."/>
            <person name="Dorr de Quadros P."/>
            <person name="Camargo F.A."/>
            <person name="Drew J.C."/>
            <person name="Farmerie W.G."/>
            <person name="Daroub S.H."/>
            <person name="Triplett E.W."/>
        </authorList>
    </citation>
    <scope>NUCLEOTIDE SEQUENCE [LARGE SCALE GENOMIC DNA]</scope>
    <source>
        <strain evidence="2 3">SR1</strain>
    </source>
</reference>
<keyword evidence="2" id="KW-0413">Isomerase</keyword>
<dbReference type="PANTHER" id="PTHR38436">
    <property type="entry name" value="POLYKETIDE CYCLASE SNOAL-LIKE DOMAIN"/>
    <property type="match status" value="1"/>
</dbReference>
<proteinExistence type="predicted"/>
<dbReference type="GO" id="GO:0016853">
    <property type="term" value="F:isomerase activity"/>
    <property type="evidence" value="ECO:0007669"/>
    <property type="project" value="UniProtKB-KW"/>
</dbReference>
<dbReference type="STRING" id="1459636.NTE_00024"/>
<dbReference type="Pfam" id="PF12680">
    <property type="entry name" value="SnoaL_2"/>
    <property type="match status" value="1"/>
</dbReference>
<dbReference type="Proteomes" id="UP000028194">
    <property type="component" value="Chromosome"/>
</dbReference>
<dbReference type="InterPro" id="IPR032710">
    <property type="entry name" value="NTF2-like_dom_sf"/>
</dbReference>
<dbReference type="EMBL" id="CP007174">
    <property type="protein sequence ID" value="AIF82108.1"/>
    <property type="molecule type" value="Genomic_DNA"/>
</dbReference>
<dbReference type="AlphaFoldDB" id="A0A075MLG0"/>
<keyword evidence="3" id="KW-1185">Reference proteome</keyword>
<dbReference type="GO" id="GO:0030638">
    <property type="term" value="P:polyketide metabolic process"/>
    <property type="evidence" value="ECO:0007669"/>
    <property type="project" value="InterPro"/>
</dbReference>
<dbReference type="GeneID" id="41595976"/>
<feature type="domain" description="SnoaL-like" evidence="1">
    <location>
        <begin position="20"/>
        <end position="113"/>
    </location>
</feature>
<dbReference type="HOGENOM" id="CLU_1025269_0_0_2"/>
<dbReference type="InterPro" id="IPR037401">
    <property type="entry name" value="SnoaL-like"/>
</dbReference>
<protein>
    <submittedName>
        <fullName evidence="2">Ketosteroid isomerase-like protein</fullName>
    </submittedName>
</protein>
<dbReference type="Pfam" id="PF07366">
    <property type="entry name" value="SnoaL"/>
    <property type="match status" value="1"/>
</dbReference>
<dbReference type="KEGG" id="nev:NTE_00024"/>
<dbReference type="eggNOG" id="arCOG06513">
    <property type="taxonomic scope" value="Archaea"/>
</dbReference>